<comment type="similarity">
    <text evidence="1 4">Belongs to the PstS family.</text>
</comment>
<dbReference type="GO" id="GO:0035435">
    <property type="term" value="P:phosphate ion transmembrane transport"/>
    <property type="evidence" value="ECO:0007669"/>
    <property type="project" value="InterPro"/>
</dbReference>
<dbReference type="Pfam" id="PF12849">
    <property type="entry name" value="PBP_like_2"/>
    <property type="match status" value="1"/>
</dbReference>
<dbReference type="GO" id="GO:0042301">
    <property type="term" value="F:phosphate ion binding"/>
    <property type="evidence" value="ECO:0007669"/>
    <property type="project" value="InterPro"/>
</dbReference>
<feature type="compositionally biased region" description="Gly residues" evidence="6">
    <location>
        <begin position="241"/>
        <end position="250"/>
    </location>
</feature>
<dbReference type="CDD" id="cd13565">
    <property type="entry name" value="PBP2_PstS"/>
    <property type="match status" value="1"/>
</dbReference>
<dbReference type="RefSeq" id="WP_123270529.1">
    <property type="nucleotide sequence ID" value="NZ_RJJQ01000004.1"/>
</dbReference>
<dbReference type="PANTHER" id="PTHR42996:SF1">
    <property type="entry name" value="PHOSPHATE-BINDING PROTEIN PSTS"/>
    <property type="match status" value="1"/>
</dbReference>
<evidence type="ECO:0000256" key="1">
    <source>
        <dbReference type="ARBA" id="ARBA00008725"/>
    </source>
</evidence>
<dbReference type="InterPro" id="IPR050962">
    <property type="entry name" value="Phosphate-bind_PstS"/>
</dbReference>
<evidence type="ECO:0000256" key="6">
    <source>
        <dbReference type="SAM" id="MobiDB-lite"/>
    </source>
</evidence>
<keyword evidence="2 4" id="KW-0813">Transport</keyword>
<feature type="binding site" evidence="5">
    <location>
        <begin position="211"/>
        <end position="213"/>
    </location>
    <ligand>
        <name>phosphate</name>
        <dbReference type="ChEBI" id="CHEBI:43474"/>
    </ligand>
</feature>
<dbReference type="GO" id="GO:0043190">
    <property type="term" value="C:ATP-binding cassette (ABC) transporter complex"/>
    <property type="evidence" value="ECO:0007669"/>
    <property type="project" value="InterPro"/>
</dbReference>
<dbReference type="PANTHER" id="PTHR42996">
    <property type="entry name" value="PHOSPHATE-BINDING PROTEIN PSTS"/>
    <property type="match status" value="1"/>
</dbReference>
<protein>
    <recommendedName>
        <fullName evidence="4">Phosphate-binding protein</fullName>
    </recommendedName>
</protein>
<feature type="binding site" evidence="5">
    <location>
        <position position="104"/>
    </location>
    <ligand>
        <name>phosphate</name>
        <dbReference type="ChEBI" id="CHEBI:43474"/>
    </ligand>
</feature>
<dbReference type="PROSITE" id="PS51257">
    <property type="entry name" value="PROKAR_LIPOPROTEIN"/>
    <property type="match status" value="1"/>
</dbReference>
<feature type="binding site" evidence="5">
    <location>
        <begin position="74"/>
        <end position="76"/>
    </location>
    <ligand>
        <name>phosphate</name>
        <dbReference type="ChEBI" id="CHEBI:43474"/>
    </ligand>
</feature>
<evidence type="ECO:0000256" key="4">
    <source>
        <dbReference type="PIRNR" id="PIRNR002756"/>
    </source>
</evidence>
<feature type="domain" description="PBP" evidence="8">
    <location>
        <begin position="66"/>
        <end position="357"/>
    </location>
</feature>
<feature type="signal peptide" evidence="7">
    <location>
        <begin position="1"/>
        <end position="20"/>
    </location>
</feature>
<keyword evidence="7" id="KW-0732">Signal</keyword>
<dbReference type="SUPFAM" id="SSF53850">
    <property type="entry name" value="Periplasmic binding protein-like II"/>
    <property type="match status" value="1"/>
</dbReference>
<keyword evidence="10" id="KW-1185">Reference proteome</keyword>
<dbReference type="NCBIfam" id="TIGR00975">
    <property type="entry name" value="3a0107s03"/>
    <property type="match status" value="1"/>
</dbReference>
<dbReference type="EMBL" id="RJJQ01000004">
    <property type="protein sequence ID" value="RNI23789.1"/>
    <property type="molecule type" value="Genomic_DNA"/>
</dbReference>
<organism evidence="9 10">
    <name type="scientific">Flexivirga caeni</name>
    <dbReference type="NCBI Taxonomy" id="2294115"/>
    <lineage>
        <taxon>Bacteria</taxon>
        <taxon>Bacillati</taxon>
        <taxon>Actinomycetota</taxon>
        <taxon>Actinomycetes</taxon>
        <taxon>Micrococcales</taxon>
        <taxon>Dermacoccaceae</taxon>
        <taxon>Flexivirga</taxon>
    </lineage>
</organism>
<evidence type="ECO:0000256" key="7">
    <source>
        <dbReference type="SAM" id="SignalP"/>
    </source>
</evidence>
<gene>
    <name evidence="9" type="primary">pstS</name>
    <name evidence="9" type="ORF">EFY87_05780</name>
</gene>
<sequence>MKNSRIAAASIAAAAAFGLAACGSASNDSSGNSASSNSSSSSAAGASAGSSASSGSSAGGSATCFSGSLKSSGSTAQQNAINQAIAAYTQQCKGAKTSYTGSGSGQGITDFIGKQTDWAGSDSALDPAKGEPDKAKASCGSQAIDLPMVVGPIAVIYNLKGVGKLILTPQLTAKIFSGKITEWNNAEIAKANPGVKLPSQKISVFFRSEASGTSDNFSNFLNQTDKTDWPDQHSKQWTGKVGQGKKGSAGVGQAVSSTPGAIGYDEWSYAITNKLNMAEMDSGSGPVALTAESAGQAIAAAKVVGTGKDVSLAINYNTKAKGAYPIVLATYEIACLKYSNPTTAKNVKAFLTYLASDGFQGTLTQVGSAPLPKSIQQKVQESIAAIS</sequence>
<accession>A0A3M9ME09</accession>
<proteinExistence type="inferred from homology"/>
<comment type="caution">
    <text evidence="9">The sequence shown here is derived from an EMBL/GenBank/DDBJ whole genome shotgun (WGS) entry which is preliminary data.</text>
</comment>
<feature type="region of interest" description="Disordered" evidence="6">
    <location>
        <begin position="23"/>
        <end position="61"/>
    </location>
</feature>
<reference evidence="9 10" key="1">
    <citation type="submission" date="2018-11" db="EMBL/GenBank/DDBJ databases">
        <title>Draft genome of Simplicispira Flexivirga sp. BO-16.</title>
        <authorList>
            <person name="Im W.T."/>
        </authorList>
    </citation>
    <scope>NUCLEOTIDE SEQUENCE [LARGE SCALE GENOMIC DNA]</scope>
    <source>
        <strain evidence="9 10">BO-16</strain>
    </source>
</reference>
<keyword evidence="3 4" id="KW-0592">Phosphate transport</keyword>
<evidence type="ECO:0000313" key="10">
    <source>
        <dbReference type="Proteomes" id="UP000271678"/>
    </source>
</evidence>
<dbReference type="AlphaFoldDB" id="A0A3M9ME09"/>
<feature type="binding site" evidence="5">
    <location>
        <position position="122"/>
    </location>
    <ligand>
        <name>phosphate</name>
        <dbReference type="ChEBI" id="CHEBI:43474"/>
    </ligand>
</feature>
<dbReference type="InterPro" id="IPR005673">
    <property type="entry name" value="ABC_phos-bd_PstS"/>
</dbReference>
<evidence type="ECO:0000256" key="5">
    <source>
        <dbReference type="PIRSR" id="PIRSR002756-1"/>
    </source>
</evidence>
<feature type="chain" id="PRO_5039443526" description="Phosphate-binding protein" evidence="7">
    <location>
        <begin position="21"/>
        <end position="387"/>
    </location>
</feature>
<feature type="region of interest" description="Disordered" evidence="6">
    <location>
        <begin position="225"/>
        <end position="251"/>
    </location>
</feature>
<dbReference type="Gene3D" id="3.40.190.10">
    <property type="entry name" value="Periplasmic binding protein-like II"/>
    <property type="match status" value="2"/>
</dbReference>
<evidence type="ECO:0000256" key="3">
    <source>
        <dbReference type="ARBA" id="ARBA00022592"/>
    </source>
</evidence>
<dbReference type="OrthoDB" id="9801510at2"/>
<evidence type="ECO:0000256" key="2">
    <source>
        <dbReference type="ARBA" id="ARBA00022448"/>
    </source>
</evidence>
<dbReference type="InterPro" id="IPR024370">
    <property type="entry name" value="PBP_domain"/>
</dbReference>
<evidence type="ECO:0000259" key="8">
    <source>
        <dbReference type="Pfam" id="PF12849"/>
    </source>
</evidence>
<name>A0A3M9ME09_9MICO</name>
<dbReference type="PIRSF" id="PIRSF002756">
    <property type="entry name" value="PstS"/>
    <property type="match status" value="1"/>
</dbReference>
<dbReference type="Proteomes" id="UP000271678">
    <property type="component" value="Unassembled WGS sequence"/>
</dbReference>
<evidence type="ECO:0000313" key="9">
    <source>
        <dbReference type="EMBL" id="RNI23789.1"/>
    </source>
</evidence>
<feature type="compositionally biased region" description="Basic and acidic residues" evidence="6">
    <location>
        <begin position="225"/>
        <end position="234"/>
    </location>
</feature>